<proteinExistence type="predicted"/>
<feature type="compositionally biased region" description="Polar residues" evidence="1">
    <location>
        <begin position="101"/>
        <end position="114"/>
    </location>
</feature>
<feature type="compositionally biased region" description="Basic residues" evidence="1">
    <location>
        <begin position="7"/>
        <end position="20"/>
    </location>
</feature>
<dbReference type="Proteomes" id="UP001295444">
    <property type="component" value="Chromosome 02"/>
</dbReference>
<sequence>MESGGGRGRHWRAATHSRRGNRNEAPSERSGREQEDSHVTAHSVRKRRDAAGRSAGGLQHLGRRPNRTVNSRNEAGRTADFSAGFGNTGSAALSGRVETSAVHQPSESAPNTFVPTFVSPRISP</sequence>
<gene>
    <name evidence="2" type="ORF">PECUL_23A021955</name>
</gene>
<keyword evidence="3" id="KW-1185">Reference proteome</keyword>
<evidence type="ECO:0000313" key="3">
    <source>
        <dbReference type="Proteomes" id="UP001295444"/>
    </source>
</evidence>
<protein>
    <submittedName>
        <fullName evidence="2">Uncharacterized protein</fullName>
    </submittedName>
</protein>
<feature type="compositionally biased region" description="Basic and acidic residues" evidence="1">
    <location>
        <begin position="21"/>
        <end position="39"/>
    </location>
</feature>
<accession>A0AAD1VSP2</accession>
<feature type="region of interest" description="Disordered" evidence="1">
    <location>
        <begin position="1"/>
        <end position="124"/>
    </location>
</feature>
<dbReference type="AlphaFoldDB" id="A0AAD1VSP2"/>
<name>A0AAD1VSP2_PELCU</name>
<reference evidence="2" key="1">
    <citation type="submission" date="2022-03" db="EMBL/GenBank/DDBJ databases">
        <authorList>
            <person name="Alioto T."/>
            <person name="Alioto T."/>
            <person name="Gomez Garrido J."/>
        </authorList>
    </citation>
    <scope>NUCLEOTIDE SEQUENCE</scope>
</reference>
<organism evidence="2 3">
    <name type="scientific">Pelobates cultripes</name>
    <name type="common">Western spadefoot toad</name>
    <dbReference type="NCBI Taxonomy" id="61616"/>
    <lineage>
        <taxon>Eukaryota</taxon>
        <taxon>Metazoa</taxon>
        <taxon>Chordata</taxon>
        <taxon>Craniata</taxon>
        <taxon>Vertebrata</taxon>
        <taxon>Euteleostomi</taxon>
        <taxon>Amphibia</taxon>
        <taxon>Batrachia</taxon>
        <taxon>Anura</taxon>
        <taxon>Pelobatoidea</taxon>
        <taxon>Pelobatidae</taxon>
        <taxon>Pelobates</taxon>
    </lineage>
</organism>
<dbReference type="EMBL" id="OW240913">
    <property type="protein sequence ID" value="CAH2250849.1"/>
    <property type="molecule type" value="Genomic_DNA"/>
</dbReference>
<evidence type="ECO:0000256" key="1">
    <source>
        <dbReference type="SAM" id="MobiDB-lite"/>
    </source>
</evidence>
<evidence type="ECO:0000313" key="2">
    <source>
        <dbReference type="EMBL" id="CAH2250849.1"/>
    </source>
</evidence>